<dbReference type="AlphaFoldDB" id="A0A367PI99"/>
<dbReference type="Pfam" id="PF03401">
    <property type="entry name" value="TctC"/>
    <property type="match status" value="1"/>
</dbReference>
<evidence type="ECO:0000313" key="3">
    <source>
        <dbReference type="EMBL" id="RCJ06825.1"/>
    </source>
</evidence>
<dbReference type="PIRSF" id="PIRSF017082">
    <property type="entry name" value="YflP"/>
    <property type="match status" value="1"/>
</dbReference>
<evidence type="ECO:0000256" key="1">
    <source>
        <dbReference type="ARBA" id="ARBA00006987"/>
    </source>
</evidence>
<dbReference type="EMBL" id="QDHA01000044">
    <property type="protein sequence ID" value="RCJ06825.1"/>
    <property type="molecule type" value="Genomic_DNA"/>
</dbReference>
<dbReference type="Gene3D" id="3.40.190.150">
    <property type="entry name" value="Bordetella uptake gene, domain 1"/>
    <property type="match status" value="1"/>
</dbReference>
<gene>
    <name evidence="3" type="ORF">DDK22_19430</name>
</gene>
<dbReference type="RefSeq" id="WP_114133346.1">
    <property type="nucleotide sequence ID" value="NZ_CP068435.1"/>
</dbReference>
<dbReference type="CDD" id="cd07012">
    <property type="entry name" value="PBP2_Bug_TTT"/>
    <property type="match status" value="1"/>
</dbReference>
<organism evidence="3 4">
    <name type="scientific">Cupriavidus necator</name>
    <name type="common">Alcaligenes eutrophus</name>
    <name type="synonym">Ralstonia eutropha</name>
    <dbReference type="NCBI Taxonomy" id="106590"/>
    <lineage>
        <taxon>Bacteria</taxon>
        <taxon>Pseudomonadati</taxon>
        <taxon>Pseudomonadota</taxon>
        <taxon>Betaproteobacteria</taxon>
        <taxon>Burkholderiales</taxon>
        <taxon>Burkholderiaceae</taxon>
        <taxon>Cupriavidus</taxon>
    </lineage>
</organism>
<evidence type="ECO:0000313" key="4">
    <source>
        <dbReference type="Proteomes" id="UP000253501"/>
    </source>
</evidence>
<dbReference type="PANTHER" id="PTHR42928">
    <property type="entry name" value="TRICARBOXYLATE-BINDING PROTEIN"/>
    <property type="match status" value="1"/>
</dbReference>
<sequence length="332" mass="34985">MFQHSRYQWRRRHALCALLSLPALLGAKISTAAEFPTRPIKIIVGFGPGGLSDLMARELAKGMQAKLGQSVIIENKPSAGQIVSMQAVASAPADGYTLLLGSITGLSLTPHLFKNLPVDPSKFVPIAPLTVTPNVLVALPDFGANSLTDLASHAKTKGHSVTYGSLGIGTSAHIAMAVYAKRTGVDAKHIPYRGDPTALMALKSREVDLAVITMFAALPRIKSGEIKALGIFQASPSRSLPSIQNVAQAGVLDAGLPSWSGLFAPPNTPAEVVRKLETATRSVTASSGFQDFLISRGSDPIDMDNKRFADLISRTSSQAGGAIRSLNLQPSD</sequence>
<feature type="chain" id="PRO_5016811689" evidence="2">
    <location>
        <begin position="33"/>
        <end position="332"/>
    </location>
</feature>
<dbReference type="InterPro" id="IPR042100">
    <property type="entry name" value="Bug_dom1"/>
</dbReference>
<protein>
    <submittedName>
        <fullName evidence="3">Tripartite tricarboxylate transporter substrate binding protein</fullName>
    </submittedName>
</protein>
<name>A0A367PI99_CUPNE</name>
<feature type="signal peptide" evidence="2">
    <location>
        <begin position="1"/>
        <end position="32"/>
    </location>
</feature>
<keyword evidence="2" id="KW-0732">Signal</keyword>
<reference evidence="3 4" key="1">
    <citation type="submission" date="2018-04" db="EMBL/GenBank/DDBJ databases">
        <title>Cupriavidus necator CR12 genome sequencing and assembly.</title>
        <authorList>
            <person name="Ben Fekih I."/>
            <person name="Mazhar H.S."/>
            <person name="Bello S.K."/>
            <person name="Rensing C."/>
        </authorList>
    </citation>
    <scope>NUCLEOTIDE SEQUENCE [LARGE SCALE GENOMIC DNA]</scope>
    <source>
        <strain evidence="3 4">CR12</strain>
    </source>
</reference>
<dbReference type="Proteomes" id="UP000253501">
    <property type="component" value="Unassembled WGS sequence"/>
</dbReference>
<dbReference type="InterPro" id="IPR005064">
    <property type="entry name" value="BUG"/>
</dbReference>
<dbReference type="Gene3D" id="3.40.190.10">
    <property type="entry name" value="Periplasmic binding protein-like II"/>
    <property type="match status" value="1"/>
</dbReference>
<accession>A0A367PI99</accession>
<comment type="similarity">
    <text evidence="1">Belongs to the UPF0065 (bug) family.</text>
</comment>
<comment type="caution">
    <text evidence="3">The sequence shown here is derived from an EMBL/GenBank/DDBJ whole genome shotgun (WGS) entry which is preliminary data.</text>
</comment>
<dbReference type="SUPFAM" id="SSF53850">
    <property type="entry name" value="Periplasmic binding protein-like II"/>
    <property type="match status" value="1"/>
</dbReference>
<dbReference type="PANTHER" id="PTHR42928:SF5">
    <property type="entry name" value="BLR1237 PROTEIN"/>
    <property type="match status" value="1"/>
</dbReference>
<evidence type="ECO:0000256" key="2">
    <source>
        <dbReference type="SAM" id="SignalP"/>
    </source>
</evidence>
<proteinExistence type="inferred from homology"/>